<organism evidence="4 5">
    <name type="scientific">Agrobacterium vitis</name>
    <name type="common">Rhizobium vitis</name>
    <dbReference type="NCBI Taxonomy" id="373"/>
    <lineage>
        <taxon>Bacteria</taxon>
        <taxon>Pseudomonadati</taxon>
        <taxon>Pseudomonadota</taxon>
        <taxon>Alphaproteobacteria</taxon>
        <taxon>Hyphomicrobiales</taxon>
        <taxon>Rhizobiaceae</taxon>
        <taxon>Rhizobium/Agrobacterium group</taxon>
        <taxon>Agrobacterium</taxon>
    </lineage>
</organism>
<dbReference type="CDD" id="cd05300">
    <property type="entry name" value="2-Hacid_dh_1"/>
    <property type="match status" value="1"/>
</dbReference>
<gene>
    <name evidence="4" type="ORF">GOZ90_25530</name>
</gene>
<dbReference type="PANTHER" id="PTHR43333:SF1">
    <property type="entry name" value="D-ISOMER SPECIFIC 2-HYDROXYACID DEHYDROGENASE NAD-BINDING DOMAIN-CONTAINING PROTEIN"/>
    <property type="match status" value="1"/>
</dbReference>
<sequence>MVKALIILSYGEEAAWCASKLEAQFPEHEWRLWDAANPGDSEAECLVGIAPLMTAEMIAKIPGLKWIHALTTGVDNLIEMTELPQGVVVTNTSGIHGPQMSELAIMMMLALPRQLPRLLANQAEARWDRFPQPLLLGKSVCIVGVGAVAMALAPRCAAFGMTVIGVSDRHSTVEGFERIYPPDQLIKAVSNADFVVVLTPYTTSTHHIISDAVLSAMPPGAYLVNIARGGCVDEAALMSHMHSGSIAGAALDVFSTEPLPQEHPFWAEPKVIVTPHIGGMSNIYAEQALPIFERHLDALRRNDLSFLPDMRR</sequence>
<dbReference type="PANTHER" id="PTHR43333">
    <property type="entry name" value="2-HACID_DH_C DOMAIN-CONTAINING PROTEIN"/>
    <property type="match status" value="1"/>
</dbReference>
<keyword evidence="2" id="KW-0520">NAD</keyword>
<dbReference type="RefSeq" id="WP_156616520.1">
    <property type="nucleotide sequence ID" value="NZ_WPHR01000044.1"/>
</dbReference>
<evidence type="ECO:0000313" key="5">
    <source>
        <dbReference type="Proteomes" id="UP000477951"/>
    </source>
</evidence>
<keyword evidence="1" id="KW-0560">Oxidoreductase</keyword>
<evidence type="ECO:0000256" key="2">
    <source>
        <dbReference type="ARBA" id="ARBA00023027"/>
    </source>
</evidence>
<dbReference type="Proteomes" id="UP000477951">
    <property type="component" value="Unassembled WGS sequence"/>
</dbReference>
<dbReference type="Pfam" id="PF02826">
    <property type="entry name" value="2-Hacid_dh_C"/>
    <property type="match status" value="1"/>
</dbReference>
<protein>
    <submittedName>
        <fullName evidence="4">D-2-hydroxyacid dehydrogenase</fullName>
    </submittedName>
</protein>
<dbReference type="EMBL" id="WPHR01000044">
    <property type="protein sequence ID" value="MUZ76016.1"/>
    <property type="molecule type" value="Genomic_DNA"/>
</dbReference>
<dbReference type="InterPro" id="IPR006140">
    <property type="entry name" value="D-isomer_DH_NAD-bd"/>
</dbReference>
<evidence type="ECO:0000259" key="3">
    <source>
        <dbReference type="Pfam" id="PF02826"/>
    </source>
</evidence>
<feature type="domain" description="D-isomer specific 2-hydroxyacid dehydrogenase NAD-binding" evidence="3">
    <location>
        <begin position="105"/>
        <end position="278"/>
    </location>
</feature>
<proteinExistence type="predicted"/>
<dbReference type="GO" id="GO:0016491">
    <property type="term" value="F:oxidoreductase activity"/>
    <property type="evidence" value="ECO:0007669"/>
    <property type="project" value="UniProtKB-KW"/>
</dbReference>
<evidence type="ECO:0000313" key="4">
    <source>
        <dbReference type="EMBL" id="MUZ76016.1"/>
    </source>
</evidence>
<accession>A0A6L6VKD3</accession>
<dbReference type="SUPFAM" id="SSF51735">
    <property type="entry name" value="NAD(P)-binding Rossmann-fold domains"/>
    <property type="match status" value="1"/>
</dbReference>
<dbReference type="InterPro" id="IPR036291">
    <property type="entry name" value="NAD(P)-bd_dom_sf"/>
</dbReference>
<dbReference type="AlphaFoldDB" id="A0A6L6VKD3"/>
<dbReference type="Gene3D" id="3.40.50.720">
    <property type="entry name" value="NAD(P)-binding Rossmann-like Domain"/>
    <property type="match status" value="2"/>
</dbReference>
<reference evidence="4 5" key="1">
    <citation type="submission" date="2019-12" db="EMBL/GenBank/DDBJ databases">
        <title>Whole-genome sequencing of Allorhizobium vitis.</title>
        <authorList>
            <person name="Gan H.M."/>
            <person name="Szegedi E."/>
            <person name="Burr T."/>
            <person name="Savka M.A."/>
        </authorList>
    </citation>
    <scope>NUCLEOTIDE SEQUENCE [LARGE SCALE GENOMIC DNA]</scope>
    <source>
        <strain evidence="4 5">CG516</strain>
    </source>
</reference>
<evidence type="ECO:0000256" key="1">
    <source>
        <dbReference type="ARBA" id="ARBA00023002"/>
    </source>
</evidence>
<dbReference type="SUPFAM" id="SSF52283">
    <property type="entry name" value="Formate/glycerate dehydrogenase catalytic domain-like"/>
    <property type="match status" value="1"/>
</dbReference>
<name>A0A6L6VKD3_AGRVI</name>
<dbReference type="GO" id="GO:0051287">
    <property type="term" value="F:NAD binding"/>
    <property type="evidence" value="ECO:0007669"/>
    <property type="project" value="InterPro"/>
</dbReference>
<comment type="caution">
    <text evidence="4">The sequence shown here is derived from an EMBL/GenBank/DDBJ whole genome shotgun (WGS) entry which is preliminary data.</text>
</comment>